<name>A0ABR3BYA3_9PEZI</name>
<organism evidence="1 2">
    <name type="scientific">Diplodia seriata</name>
    <dbReference type="NCBI Taxonomy" id="420778"/>
    <lineage>
        <taxon>Eukaryota</taxon>
        <taxon>Fungi</taxon>
        <taxon>Dikarya</taxon>
        <taxon>Ascomycota</taxon>
        <taxon>Pezizomycotina</taxon>
        <taxon>Dothideomycetes</taxon>
        <taxon>Dothideomycetes incertae sedis</taxon>
        <taxon>Botryosphaeriales</taxon>
        <taxon>Botryosphaeriaceae</taxon>
        <taxon>Diplodia</taxon>
    </lineage>
</organism>
<protein>
    <submittedName>
        <fullName evidence="1">Uncharacterized protein</fullName>
    </submittedName>
</protein>
<proteinExistence type="predicted"/>
<dbReference type="EMBL" id="JAJVCZ030000012">
    <property type="protein sequence ID" value="KAL0253388.1"/>
    <property type="molecule type" value="Genomic_DNA"/>
</dbReference>
<comment type="caution">
    <text evidence="1">The sequence shown here is derived from an EMBL/GenBank/DDBJ whole genome shotgun (WGS) entry which is preliminary data.</text>
</comment>
<gene>
    <name evidence="1" type="ORF">SLS55_010367</name>
</gene>
<dbReference type="RefSeq" id="XP_066628032.1">
    <property type="nucleotide sequence ID" value="XM_066781749.1"/>
</dbReference>
<dbReference type="Proteomes" id="UP001430584">
    <property type="component" value="Unassembled WGS sequence"/>
</dbReference>
<accession>A0ABR3BYA3</accession>
<dbReference type="GeneID" id="92014452"/>
<reference evidence="1 2" key="1">
    <citation type="submission" date="2024-02" db="EMBL/GenBank/DDBJ databases">
        <title>De novo assembly and annotation of 12 fungi associated with fruit tree decline syndrome in Ontario, Canada.</title>
        <authorList>
            <person name="Sulman M."/>
            <person name="Ellouze W."/>
            <person name="Ilyukhin E."/>
        </authorList>
    </citation>
    <scope>NUCLEOTIDE SEQUENCE [LARGE SCALE GENOMIC DNA]</scope>
    <source>
        <strain evidence="1 2">FDS-637</strain>
    </source>
</reference>
<evidence type="ECO:0000313" key="2">
    <source>
        <dbReference type="Proteomes" id="UP001430584"/>
    </source>
</evidence>
<evidence type="ECO:0000313" key="1">
    <source>
        <dbReference type="EMBL" id="KAL0253388.1"/>
    </source>
</evidence>
<keyword evidence="2" id="KW-1185">Reference proteome</keyword>
<sequence>MSSANGSAPPAYSSAADHGVATTCNDIMNAVRTHASVAEEHLKKLTLAIEHEHARANKMVTIIKDLKESVTTLEAKQVVMQAEPDKHRRAQYVQFHNQQARLDNTKITDVKLIPLLSVLTHAVIPGFPKTLRAIDGLNTAQLLILLRHLGVTSPKTNQQDIKEAFKCAIGV</sequence>